<feature type="chain" id="PRO_5016887564" description="DUF732 domain-containing protein" evidence="1">
    <location>
        <begin position="23"/>
        <end position="106"/>
    </location>
</feature>
<dbReference type="Proteomes" id="UP000252015">
    <property type="component" value="Unassembled WGS sequence"/>
</dbReference>
<proteinExistence type="predicted"/>
<evidence type="ECO:0000256" key="1">
    <source>
        <dbReference type="SAM" id="SignalP"/>
    </source>
</evidence>
<organism evidence="3 4">
    <name type="scientific">Mycobacterium shimoidei</name>
    <dbReference type="NCBI Taxonomy" id="29313"/>
    <lineage>
        <taxon>Bacteria</taxon>
        <taxon>Bacillati</taxon>
        <taxon>Actinomycetota</taxon>
        <taxon>Actinomycetes</taxon>
        <taxon>Mycobacteriales</taxon>
        <taxon>Mycobacteriaceae</taxon>
        <taxon>Mycobacterium</taxon>
    </lineage>
</organism>
<keyword evidence="4" id="KW-1185">Reference proteome</keyword>
<evidence type="ECO:0000259" key="2">
    <source>
        <dbReference type="Pfam" id="PF05305"/>
    </source>
</evidence>
<dbReference type="EMBL" id="UEGW01000001">
    <property type="protein sequence ID" value="SRX95235.1"/>
    <property type="molecule type" value="Genomic_DNA"/>
</dbReference>
<dbReference type="AlphaFoldDB" id="A0A375Z2N4"/>
<accession>A0A375Z2N4</accession>
<feature type="signal peptide" evidence="1">
    <location>
        <begin position="1"/>
        <end position="22"/>
    </location>
</feature>
<reference evidence="3 4" key="1">
    <citation type="submission" date="2018-05" db="EMBL/GenBank/DDBJ databases">
        <authorList>
            <consortium name="IHU Genomes"/>
        </authorList>
    </citation>
    <scope>NUCLEOTIDE SEQUENCE [LARGE SCALE GENOMIC DNA]</scope>
    <source>
        <strain evidence="3 4">P7336</strain>
    </source>
</reference>
<dbReference type="Pfam" id="PF05305">
    <property type="entry name" value="DUF732"/>
    <property type="match status" value="1"/>
</dbReference>
<dbReference type="RefSeq" id="WP_113964219.1">
    <property type="nucleotide sequence ID" value="NZ_UEGW01000001.1"/>
</dbReference>
<evidence type="ECO:0000313" key="3">
    <source>
        <dbReference type="EMBL" id="SRX95235.1"/>
    </source>
</evidence>
<dbReference type="STRING" id="29313.BHQ16_18910"/>
<gene>
    <name evidence="3" type="ORF">MSP7336_03499</name>
</gene>
<sequence>MRLRLGIFGIFAVIGLAAPAYADPGEGGGNDAAFIAALNQAGISYPTPGQAIGTAQSVCGCLNNGMSGLALVHELKTRNPGFSMDDASDFAMIAARFYCPQQLAAS</sequence>
<name>A0A375Z2N4_MYCSH</name>
<feature type="domain" description="DUF732" evidence="2">
    <location>
        <begin position="30"/>
        <end position="101"/>
    </location>
</feature>
<protein>
    <recommendedName>
        <fullName evidence="2">DUF732 domain-containing protein</fullName>
    </recommendedName>
</protein>
<evidence type="ECO:0000313" key="4">
    <source>
        <dbReference type="Proteomes" id="UP000252015"/>
    </source>
</evidence>
<keyword evidence="1" id="KW-0732">Signal</keyword>
<dbReference type="InterPro" id="IPR007969">
    <property type="entry name" value="DUF732"/>
</dbReference>